<gene>
    <name evidence="2" type="ORF">J8273_3194</name>
</gene>
<organism evidence="2 3">
    <name type="scientific">Carpediemonas membranifera</name>
    <dbReference type="NCBI Taxonomy" id="201153"/>
    <lineage>
        <taxon>Eukaryota</taxon>
        <taxon>Metamonada</taxon>
        <taxon>Carpediemonas-like organisms</taxon>
        <taxon>Carpediemonas</taxon>
    </lineage>
</organism>
<name>A0A8J6AUU9_9EUKA</name>
<dbReference type="Proteomes" id="UP000717585">
    <property type="component" value="Unassembled WGS sequence"/>
</dbReference>
<dbReference type="EMBL" id="JAHDYR010000025">
    <property type="protein sequence ID" value="KAG9393065.1"/>
    <property type="molecule type" value="Genomic_DNA"/>
</dbReference>
<comment type="caution">
    <text evidence="2">The sequence shown here is derived from an EMBL/GenBank/DDBJ whole genome shotgun (WGS) entry which is preliminary data.</text>
</comment>
<keyword evidence="3" id="KW-1185">Reference proteome</keyword>
<accession>A0A8J6AUU9</accession>
<protein>
    <submittedName>
        <fullName evidence="2">Uncharacterized protein</fullName>
    </submittedName>
</protein>
<sequence length="82" mass="9427">MNLPDDGNTEVIDAIANVVREENIERLAQPMEPYEDDVDSIEAMFRLHRSELNLCELPPPRQNWDPASRHLLNFKPPPPPPN</sequence>
<reference evidence="2" key="1">
    <citation type="submission" date="2021-05" db="EMBL/GenBank/DDBJ databases">
        <title>A free-living protist that lacks canonical eukaryotic 1 DNA replication and segregation systems.</title>
        <authorList>
            <person name="Salas-Leiva D.E."/>
            <person name="Tromer E.C."/>
            <person name="Curtis B.A."/>
            <person name="Jerlstrom-Hultqvist J."/>
            <person name="Kolisko M."/>
            <person name="Yi Z."/>
            <person name="Salas-Leiva J.S."/>
            <person name="Gallot-Lavallee L."/>
            <person name="Kops G.J.P.L."/>
            <person name="Archibald J.M."/>
            <person name="Simpson A.G.B."/>
            <person name="Roger A.J."/>
        </authorList>
    </citation>
    <scope>NUCLEOTIDE SEQUENCE</scope>
    <source>
        <strain evidence="2">BICM</strain>
    </source>
</reference>
<dbReference type="AlphaFoldDB" id="A0A8J6AUU9"/>
<evidence type="ECO:0000256" key="1">
    <source>
        <dbReference type="SAM" id="MobiDB-lite"/>
    </source>
</evidence>
<evidence type="ECO:0000313" key="2">
    <source>
        <dbReference type="EMBL" id="KAG9393065.1"/>
    </source>
</evidence>
<proteinExistence type="predicted"/>
<evidence type="ECO:0000313" key="3">
    <source>
        <dbReference type="Proteomes" id="UP000717585"/>
    </source>
</evidence>
<feature type="region of interest" description="Disordered" evidence="1">
    <location>
        <begin position="59"/>
        <end position="82"/>
    </location>
</feature>